<organism evidence="1 2">
    <name type="scientific">Triangularia setosa</name>
    <dbReference type="NCBI Taxonomy" id="2587417"/>
    <lineage>
        <taxon>Eukaryota</taxon>
        <taxon>Fungi</taxon>
        <taxon>Dikarya</taxon>
        <taxon>Ascomycota</taxon>
        <taxon>Pezizomycotina</taxon>
        <taxon>Sordariomycetes</taxon>
        <taxon>Sordariomycetidae</taxon>
        <taxon>Sordariales</taxon>
        <taxon>Podosporaceae</taxon>
        <taxon>Triangularia</taxon>
    </lineage>
</organism>
<reference evidence="1" key="1">
    <citation type="journal article" date="2023" name="Mol. Phylogenet. Evol.">
        <title>Genome-scale phylogeny and comparative genomics of the fungal order Sordariales.</title>
        <authorList>
            <person name="Hensen N."/>
            <person name="Bonometti L."/>
            <person name="Westerberg I."/>
            <person name="Brannstrom I.O."/>
            <person name="Guillou S."/>
            <person name="Cros-Aarteil S."/>
            <person name="Calhoun S."/>
            <person name="Haridas S."/>
            <person name="Kuo A."/>
            <person name="Mondo S."/>
            <person name="Pangilinan J."/>
            <person name="Riley R."/>
            <person name="LaButti K."/>
            <person name="Andreopoulos B."/>
            <person name="Lipzen A."/>
            <person name="Chen C."/>
            <person name="Yan M."/>
            <person name="Daum C."/>
            <person name="Ng V."/>
            <person name="Clum A."/>
            <person name="Steindorff A."/>
            <person name="Ohm R.A."/>
            <person name="Martin F."/>
            <person name="Silar P."/>
            <person name="Natvig D.O."/>
            <person name="Lalanne C."/>
            <person name="Gautier V."/>
            <person name="Ament-Velasquez S.L."/>
            <person name="Kruys A."/>
            <person name="Hutchinson M.I."/>
            <person name="Powell A.J."/>
            <person name="Barry K."/>
            <person name="Miller A.N."/>
            <person name="Grigoriev I.V."/>
            <person name="Debuchy R."/>
            <person name="Gladieux P."/>
            <person name="Hiltunen Thoren M."/>
            <person name="Johannesson H."/>
        </authorList>
    </citation>
    <scope>NUCLEOTIDE SEQUENCE</scope>
    <source>
        <strain evidence="1">CBS 892.96</strain>
    </source>
</reference>
<proteinExistence type="predicted"/>
<protein>
    <submittedName>
        <fullName evidence="1">Uncharacterized protein</fullName>
    </submittedName>
</protein>
<dbReference type="AlphaFoldDB" id="A0AAN6VWF1"/>
<keyword evidence="2" id="KW-1185">Reference proteome</keyword>
<comment type="caution">
    <text evidence="1">The sequence shown here is derived from an EMBL/GenBank/DDBJ whole genome shotgun (WGS) entry which is preliminary data.</text>
</comment>
<dbReference type="EMBL" id="MU866656">
    <property type="protein sequence ID" value="KAK4171049.1"/>
    <property type="molecule type" value="Genomic_DNA"/>
</dbReference>
<sequence length="95" mass="11195">MAANTEEQQGRRIEAAYHDIISPLAHLATSDRGSLHRFYAHLVYPWWAYSTSTDFDDEDPEGTKWWGTLRREEERLKEQAERMVLGDQALTRDNW</sequence>
<dbReference type="Proteomes" id="UP001302321">
    <property type="component" value="Unassembled WGS sequence"/>
</dbReference>
<evidence type="ECO:0000313" key="2">
    <source>
        <dbReference type="Proteomes" id="UP001302321"/>
    </source>
</evidence>
<name>A0AAN6VWF1_9PEZI</name>
<reference evidence="1" key="2">
    <citation type="submission" date="2023-05" db="EMBL/GenBank/DDBJ databases">
        <authorList>
            <consortium name="Lawrence Berkeley National Laboratory"/>
            <person name="Steindorff A."/>
            <person name="Hensen N."/>
            <person name="Bonometti L."/>
            <person name="Westerberg I."/>
            <person name="Brannstrom I.O."/>
            <person name="Guillou S."/>
            <person name="Cros-Aarteil S."/>
            <person name="Calhoun S."/>
            <person name="Haridas S."/>
            <person name="Kuo A."/>
            <person name="Mondo S."/>
            <person name="Pangilinan J."/>
            <person name="Riley R."/>
            <person name="Labutti K."/>
            <person name="Andreopoulos B."/>
            <person name="Lipzen A."/>
            <person name="Chen C."/>
            <person name="Yanf M."/>
            <person name="Daum C."/>
            <person name="Ng V."/>
            <person name="Clum A."/>
            <person name="Ohm R."/>
            <person name="Martin F."/>
            <person name="Silar P."/>
            <person name="Natvig D."/>
            <person name="Lalanne C."/>
            <person name="Gautier V."/>
            <person name="Ament-Velasquez S.L."/>
            <person name="Kruys A."/>
            <person name="Hutchinson M.I."/>
            <person name="Powell A.J."/>
            <person name="Barry K."/>
            <person name="Miller A.N."/>
            <person name="Grigoriev I.V."/>
            <person name="Debuchy R."/>
            <person name="Gladieux P."/>
            <person name="Thoren M.H."/>
            <person name="Johannesson H."/>
        </authorList>
    </citation>
    <scope>NUCLEOTIDE SEQUENCE</scope>
    <source>
        <strain evidence="1">CBS 892.96</strain>
    </source>
</reference>
<accession>A0AAN6VWF1</accession>
<gene>
    <name evidence="1" type="ORF">QBC36DRAFT_368343</name>
</gene>
<evidence type="ECO:0000313" key="1">
    <source>
        <dbReference type="EMBL" id="KAK4171049.1"/>
    </source>
</evidence>